<protein>
    <submittedName>
        <fullName evidence="2">Uncharacterized protein</fullName>
    </submittedName>
</protein>
<sequence length="176" mass="18580">MRRKQGVGAKIILDLRDNFKYGVGGRTYGNLERCAVSKGIKSTDISNELLKNATKPNKAINDAAIKGAKFLKHGGKAVVVISISITAYTLLTAPEHKLEEIMYEEIGGAAGGFVGGGTGVGLCIVFGIATSGWGLLGCGVVGGGVGGLLGAEFGNKVILNKRQVYKEIKYYSEWRI</sequence>
<proteinExistence type="predicted"/>
<evidence type="ECO:0000313" key="2">
    <source>
        <dbReference type="EMBL" id="PIE83537.1"/>
    </source>
</evidence>
<keyword evidence="1" id="KW-1133">Transmembrane helix</keyword>
<dbReference type="EMBL" id="PDTV01000004">
    <property type="protein sequence ID" value="PIE83537.1"/>
    <property type="molecule type" value="Genomic_DNA"/>
</dbReference>
<evidence type="ECO:0000256" key="1">
    <source>
        <dbReference type="SAM" id="Phobius"/>
    </source>
</evidence>
<keyword evidence="1" id="KW-0472">Membrane</keyword>
<comment type="caution">
    <text evidence="2">The sequence shown here is derived from an EMBL/GenBank/DDBJ whole genome shotgun (WGS) entry which is preliminary data.</text>
</comment>
<feature type="transmembrane region" description="Helical" evidence="1">
    <location>
        <begin position="106"/>
        <end position="128"/>
    </location>
</feature>
<organism evidence="2 3">
    <name type="scientific">Candidatus Contendibacter odensensis</name>
    <dbReference type="NCBI Taxonomy" id="1400860"/>
    <lineage>
        <taxon>Bacteria</taxon>
        <taxon>Pseudomonadati</taxon>
        <taxon>Pseudomonadota</taxon>
        <taxon>Gammaproteobacteria</taxon>
        <taxon>Candidatus Competibacteraceae</taxon>
        <taxon>Candidatus Contendibacter</taxon>
    </lineage>
</organism>
<gene>
    <name evidence="2" type="ORF">CSA09_01420</name>
</gene>
<keyword evidence="1" id="KW-0812">Transmembrane</keyword>
<reference evidence="2 3" key="1">
    <citation type="submission" date="2017-10" db="EMBL/GenBank/DDBJ databases">
        <title>Novel microbial diversity and functional potential in the marine mammal oral microbiome.</title>
        <authorList>
            <person name="Dudek N.K."/>
            <person name="Sun C.L."/>
            <person name="Burstein D."/>
            <person name="Kantor R.S."/>
            <person name="Aliaga Goltsman D.S."/>
            <person name="Bik E.M."/>
            <person name="Thomas B.C."/>
            <person name="Banfield J.F."/>
            <person name="Relman D.A."/>
        </authorList>
    </citation>
    <scope>NUCLEOTIDE SEQUENCE [LARGE SCALE GENOMIC DNA]</scope>
    <source>
        <strain evidence="2">DOLJORAL78_50_517</strain>
    </source>
</reference>
<dbReference type="Proteomes" id="UP000229278">
    <property type="component" value="Unassembled WGS sequence"/>
</dbReference>
<evidence type="ECO:0000313" key="3">
    <source>
        <dbReference type="Proteomes" id="UP000229278"/>
    </source>
</evidence>
<accession>A0A2G6PG58</accession>
<name>A0A2G6PG58_9GAMM</name>
<feature type="transmembrane region" description="Helical" evidence="1">
    <location>
        <begin position="134"/>
        <end position="153"/>
    </location>
</feature>
<dbReference type="AlphaFoldDB" id="A0A2G6PG58"/>